<evidence type="ECO:0000313" key="2">
    <source>
        <dbReference type="Proteomes" id="UP000244005"/>
    </source>
</evidence>
<proteinExistence type="predicted"/>
<name>A0A2R6XCH4_MARPO</name>
<dbReference type="Gramene" id="Mp2g11410.1">
    <property type="protein sequence ID" value="Mp2g11410.1.cds1"/>
    <property type="gene ID" value="Mp2g11410"/>
</dbReference>
<gene>
    <name evidence="1" type="ORF">MARPO_0023s0109</name>
</gene>
<dbReference type="EMBL" id="KZ772695">
    <property type="protein sequence ID" value="PTQ43802.1"/>
    <property type="molecule type" value="Genomic_DNA"/>
</dbReference>
<accession>A0A2R6XCH4</accession>
<dbReference type="Proteomes" id="UP000244005">
    <property type="component" value="Unassembled WGS sequence"/>
</dbReference>
<keyword evidence="2" id="KW-1185">Reference proteome</keyword>
<sequence length="168" mass="18055">MSSRFSSCYQPMTIRSTSDNVAGSSPAPACAGLLFEQSWTTIAVPVTPRNGAQGGSSLDAHSPSTCNGDCYIIQHIRAASLLPSPTTPLPSPTFMSLSIHSSCDNLVLLYQKLLAVAWSLVSNSWNSCGHGFIISLSLHRSSCAFVLLLVIFVSQLREYLFNSIQVDL</sequence>
<evidence type="ECO:0000313" key="1">
    <source>
        <dbReference type="EMBL" id="PTQ43802.1"/>
    </source>
</evidence>
<organism evidence="1 2">
    <name type="scientific">Marchantia polymorpha</name>
    <name type="common">Common liverwort</name>
    <name type="synonym">Marchantia aquatica</name>
    <dbReference type="NCBI Taxonomy" id="3197"/>
    <lineage>
        <taxon>Eukaryota</taxon>
        <taxon>Viridiplantae</taxon>
        <taxon>Streptophyta</taxon>
        <taxon>Embryophyta</taxon>
        <taxon>Marchantiophyta</taxon>
        <taxon>Marchantiopsida</taxon>
        <taxon>Marchantiidae</taxon>
        <taxon>Marchantiales</taxon>
        <taxon>Marchantiaceae</taxon>
        <taxon>Marchantia</taxon>
    </lineage>
</organism>
<reference evidence="2" key="1">
    <citation type="journal article" date="2017" name="Cell">
        <title>Insights into land plant evolution garnered from the Marchantia polymorpha genome.</title>
        <authorList>
            <person name="Bowman J.L."/>
            <person name="Kohchi T."/>
            <person name="Yamato K.T."/>
            <person name="Jenkins J."/>
            <person name="Shu S."/>
            <person name="Ishizaki K."/>
            <person name="Yamaoka S."/>
            <person name="Nishihama R."/>
            <person name="Nakamura Y."/>
            <person name="Berger F."/>
            <person name="Adam C."/>
            <person name="Aki S.S."/>
            <person name="Althoff F."/>
            <person name="Araki T."/>
            <person name="Arteaga-Vazquez M.A."/>
            <person name="Balasubrmanian S."/>
            <person name="Barry K."/>
            <person name="Bauer D."/>
            <person name="Boehm C.R."/>
            <person name="Briginshaw L."/>
            <person name="Caballero-Perez J."/>
            <person name="Catarino B."/>
            <person name="Chen F."/>
            <person name="Chiyoda S."/>
            <person name="Chovatia M."/>
            <person name="Davies K.M."/>
            <person name="Delmans M."/>
            <person name="Demura T."/>
            <person name="Dierschke T."/>
            <person name="Dolan L."/>
            <person name="Dorantes-Acosta A.E."/>
            <person name="Eklund D.M."/>
            <person name="Florent S.N."/>
            <person name="Flores-Sandoval E."/>
            <person name="Fujiyama A."/>
            <person name="Fukuzawa H."/>
            <person name="Galik B."/>
            <person name="Grimanelli D."/>
            <person name="Grimwood J."/>
            <person name="Grossniklaus U."/>
            <person name="Hamada T."/>
            <person name="Haseloff J."/>
            <person name="Hetherington A.J."/>
            <person name="Higo A."/>
            <person name="Hirakawa Y."/>
            <person name="Hundley H.N."/>
            <person name="Ikeda Y."/>
            <person name="Inoue K."/>
            <person name="Inoue S.I."/>
            <person name="Ishida S."/>
            <person name="Jia Q."/>
            <person name="Kakita M."/>
            <person name="Kanazawa T."/>
            <person name="Kawai Y."/>
            <person name="Kawashima T."/>
            <person name="Kennedy M."/>
            <person name="Kinose K."/>
            <person name="Kinoshita T."/>
            <person name="Kohara Y."/>
            <person name="Koide E."/>
            <person name="Komatsu K."/>
            <person name="Kopischke S."/>
            <person name="Kubo M."/>
            <person name="Kyozuka J."/>
            <person name="Lagercrantz U."/>
            <person name="Lin S.S."/>
            <person name="Lindquist E."/>
            <person name="Lipzen A.M."/>
            <person name="Lu C.W."/>
            <person name="De Luna E."/>
            <person name="Martienssen R.A."/>
            <person name="Minamino N."/>
            <person name="Mizutani M."/>
            <person name="Mizutani M."/>
            <person name="Mochizuki N."/>
            <person name="Monte I."/>
            <person name="Mosher R."/>
            <person name="Nagasaki H."/>
            <person name="Nakagami H."/>
            <person name="Naramoto S."/>
            <person name="Nishitani K."/>
            <person name="Ohtani M."/>
            <person name="Okamoto T."/>
            <person name="Okumura M."/>
            <person name="Phillips J."/>
            <person name="Pollak B."/>
            <person name="Reinders A."/>
            <person name="Rovekamp M."/>
            <person name="Sano R."/>
            <person name="Sawa S."/>
            <person name="Schmid M.W."/>
            <person name="Shirakawa M."/>
            <person name="Solano R."/>
            <person name="Spunde A."/>
            <person name="Suetsugu N."/>
            <person name="Sugano S."/>
            <person name="Sugiyama A."/>
            <person name="Sun R."/>
            <person name="Suzuki Y."/>
            <person name="Takenaka M."/>
            <person name="Takezawa D."/>
            <person name="Tomogane H."/>
            <person name="Tsuzuki M."/>
            <person name="Ueda T."/>
            <person name="Umeda M."/>
            <person name="Ward J.M."/>
            <person name="Watanabe Y."/>
            <person name="Yazaki K."/>
            <person name="Yokoyama R."/>
            <person name="Yoshitake Y."/>
            <person name="Yotsui I."/>
            <person name="Zachgo S."/>
            <person name="Schmutz J."/>
        </authorList>
    </citation>
    <scope>NUCLEOTIDE SEQUENCE [LARGE SCALE GENOMIC DNA]</scope>
    <source>
        <strain evidence="2">Tak-1</strain>
    </source>
</reference>
<dbReference type="AlphaFoldDB" id="A0A2R6XCH4"/>
<protein>
    <submittedName>
        <fullName evidence="1">Uncharacterized protein</fullName>
    </submittedName>
</protein>